<dbReference type="GO" id="GO:0000981">
    <property type="term" value="F:DNA-binding transcription factor activity, RNA polymerase II-specific"/>
    <property type="evidence" value="ECO:0007669"/>
    <property type="project" value="InterPro"/>
</dbReference>
<evidence type="ECO:0000259" key="7">
    <source>
        <dbReference type="PROSITE" id="PS00463"/>
    </source>
</evidence>
<dbReference type="InterPro" id="IPR051089">
    <property type="entry name" value="prtT"/>
</dbReference>
<protein>
    <recommendedName>
        <fullName evidence="7">Zn(2)-C6 fungal-type domain-containing protein</fullName>
    </recommendedName>
</protein>
<evidence type="ECO:0000256" key="2">
    <source>
        <dbReference type="ARBA" id="ARBA00023015"/>
    </source>
</evidence>
<keyword evidence="4" id="KW-0804">Transcription</keyword>
<evidence type="ECO:0000256" key="4">
    <source>
        <dbReference type="ARBA" id="ARBA00023163"/>
    </source>
</evidence>
<dbReference type="PROSITE" id="PS00463">
    <property type="entry name" value="ZN2_CY6_FUNGAL_1"/>
    <property type="match status" value="1"/>
</dbReference>
<organism evidence="8 9">
    <name type="scientific">Stachybotrys chartarum (strain CBS 109288 / IBT 7711)</name>
    <name type="common">Toxic black mold</name>
    <name type="synonym">Stilbospora chartarum</name>
    <dbReference type="NCBI Taxonomy" id="1280523"/>
    <lineage>
        <taxon>Eukaryota</taxon>
        <taxon>Fungi</taxon>
        <taxon>Dikarya</taxon>
        <taxon>Ascomycota</taxon>
        <taxon>Pezizomycotina</taxon>
        <taxon>Sordariomycetes</taxon>
        <taxon>Hypocreomycetidae</taxon>
        <taxon>Hypocreales</taxon>
        <taxon>Stachybotryaceae</taxon>
        <taxon>Stachybotrys</taxon>
    </lineage>
</organism>
<feature type="region of interest" description="Disordered" evidence="6">
    <location>
        <begin position="106"/>
        <end position="130"/>
    </location>
</feature>
<dbReference type="PANTHER" id="PTHR31845">
    <property type="entry name" value="FINGER DOMAIN PROTEIN, PUTATIVE-RELATED"/>
    <property type="match status" value="1"/>
</dbReference>
<gene>
    <name evidence="8" type="ORF">S7711_01227</name>
</gene>
<sequence length="713" mass="78551">MASHMNTAERPKVQTAKWGAACGTCSTAKAKCLRSNTAPGSKCDRCERLFKECTEQVHRPRKKRTVKQSRTAQIERKLNGLVNLLKASGGLSAADLDAETLSLTRELESASASQQSTPGSPSSTYSGSSPNPWAIPETYNSCAPASCICRPESGDAPPPPDSDETLLGVYRNELQRIHPFVVVPPSVTAAELNATRPFLMASIRMVASFRSLRSMRAQMYYLMKHISDHMLIRSDRSLDLLLGILVIVGWYQYHCFMHAQMSNLIALAVSLVVQLNLDRPTSFRHYQNRFLRPSELKTRTNEERRAYAGAWFMASASLIGSWKVEPMRYTEYLKQCISELELGAEYESDAKLVYLVRIQHLTERITHLHCPDTTAEETFSLPRPPRAVYLHLNTATLRLHELPILDSRSIASITESIHTASPGEPSAIDQLYMSRSAIVNWFDYWQTIPVCSYYTQTTTVAAQLIYAIGTLGRWARLTSSPTVLQAKSSLQASLHPRGMYPAPASAITSPSTAQDLPATPASNPSQDKEPCEMTSSTFRMDDDPALPSVVAVLQSQLHALPDLALDIPGMMSGICTRLDAANTTLEAASTDDGGVVHNVWSMGAVRLRLARAKLERWTELVSERMSTFSLDEPGHTFLDTAGDAGQRGGGMIPDDLGGFWSAEMSGDDGLMQNPNGGMVWTGDLLQGMDPSMLFDPYWDWESVAANSVETTEQ</sequence>
<evidence type="ECO:0000256" key="1">
    <source>
        <dbReference type="ARBA" id="ARBA00004123"/>
    </source>
</evidence>
<reference evidence="8 9" key="1">
    <citation type="journal article" date="2014" name="BMC Genomics">
        <title>Comparative genome sequencing reveals chemotype-specific gene clusters in the toxigenic black mold Stachybotrys.</title>
        <authorList>
            <person name="Semeiks J."/>
            <person name="Borek D."/>
            <person name="Otwinowski Z."/>
            <person name="Grishin N.V."/>
        </authorList>
    </citation>
    <scope>NUCLEOTIDE SEQUENCE [LARGE SCALE GENOMIC DNA]</scope>
    <source>
        <strain evidence="9">CBS 109288 / IBT 7711</strain>
    </source>
</reference>
<proteinExistence type="predicted"/>
<dbReference type="InterPro" id="IPR001138">
    <property type="entry name" value="Zn2Cys6_DnaBD"/>
</dbReference>
<feature type="compositionally biased region" description="Low complexity" evidence="6">
    <location>
        <begin position="109"/>
        <end position="129"/>
    </location>
</feature>
<dbReference type="HOGENOM" id="CLU_006524_9_1_1"/>
<feature type="domain" description="Zn(2)-C6 fungal-type" evidence="7">
    <location>
        <begin position="21"/>
        <end position="53"/>
    </location>
</feature>
<keyword evidence="3" id="KW-0238">DNA-binding</keyword>
<dbReference type="InterPro" id="IPR036864">
    <property type="entry name" value="Zn2-C6_fun-type_DNA-bd_sf"/>
</dbReference>
<keyword evidence="9" id="KW-1185">Reference proteome</keyword>
<evidence type="ECO:0000256" key="6">
    <source>
        <dbReference type="SAM" id="MobiDB-lite"/>
    </source>
</evidence>
<evidence type="ECO:0000313" key="8">
    <source>
        <dbReference type="EMBL" id="KEY68453.1"/>
    </source>
</evidence>
<dbReference type="Proteomes" id="UP000028045">
    <property type="component" value="Unassembled WGS sequence"/>
</dbReference>
<evidence type="ECO:0000256" key="5">
    <source>
        <dbReference type="ARBA" id="ARBA00023242"/>
    </source>
</evidence>
<accession>A0A084AT24</accession>
<feature type="region of interest" description="Disordered" evidence="6">
    <location>
        <begin position="501"/>
        <end position="536"/>
    </location>
</feature>
<dbReference type="OrthoDB" id="5226580at2759"/>
<dbReference type="EMBL" id="KL648579">
    <property type="protein sequence ID" value="KEY68453.1"/>
    <property type="molecule type" value="Genomic_DNA"/>
</dbReference>
<dbReference type="PANTHER" id="PTHR31845:SF10">
    <property type="entry name" value="ZN(II)2CYS6 TRANSCRIPTION FACTOR (EUROFUNG)"/>
    <property type="match status" value="1"/>
</dbReference>
<evidence type="ECO:0000256" key="3">
    <source>
        <dbReference type="ARBA" id="ARBA00023125"/>
    </source>
</evidence>
<name>A0A084AT24_STACB</name>
<keyword evidence="2" id="KW-0805">Transcription regulation</keyword>
<dbReference type="AlphaFoldDB" id="A0A084AT24"/>
<keyword evidence="5" id="KW-0539">Nucleus</keyword>
<feature type="compositionally biased region" description="Low complexity" evidence="6">
    <location>
        <begin position="501"/>
        <end position="513"/>
    </location>
</feature>
<dbReference type="GO" id="GO:0008270">
    <property type="term" value="F:zinc ion binding"/>
    <property type="evidence" value="ECO:0007669"/>
    <property type="project" value="InterPro"/>
</dbReference>
<dbReference type="GO" id="GO:0005634">
    <property type="term" value="C:nucleus"/>
    <property type="evidence" value="ECO:0007669"/>
    <property type="project" value="UniProtKB-SubCell"/>
</dbReference>
<dbReference type="GO" id="GO:0000976">
    <property type="term" value="F:transcription cis-regulatory region binding"/>
    <property type="evidence" value="ECO:0007669"/>
    <property type="project" value="TreeGrafter"/>
</dbReference>
<dbReference type="Gene3D" id="4.10.240.10">
    <property type="entry name" value="Zn(2)-C6 fungal-type DNA-binding domain"/>
    <property type="match status" value="1"/>
</dbReference>
<comment type="subcellular location">
    <subcellularLocation>
        <location evidence="1">Nucleus</location>
    </subcellularLocation>
</comment>
<evidence type="ECO:0000313" key="9">
    <source>
        <dbReference type="Proteomes" id="UP000028045"/>
    </source>
</evidence>